<gene>
    <name evidence="1" type="ORF">BSFP_068700</name>
</gene>
<evidence type="ECO:0000313" key="2">
    <source>
        <dbReference type="Proteomes" id="UP000218432"/>
    </source>
</evidence>
<dbReference type="RefSeq" id="WP_096476298.1">
    <property type="nucleotide sequence ID" value="NZ_AP018113.1"/>
</dbReference>
<dbReference type="Proteomes" id="UP000218432">
    <property type="component" value="Chromosome 3"/>
</dbReference>
<name>A0A1Y1C1S6_9BURK</name>
<sequence>MQFKATREPHAETVGALVSFISDCRFATSDLTAATLSLALEYVYQPHPRFWRDFNMAFLIRALTLCVPGWRAAINSAGHASGGAKRLLAGIGDYVRANAFDEANAEMLRALPGHMRPTDGATAFDWISAQLARKGMTEELEFARRDGDVCGDGALDVLHSLEEAAVGRHIERTGTLVARVYRDAVMKEHAAH</sequence>
<dbReference type="EMBL" id="AP018113">
    <property type="protein sequence ID" value="BAX63997.1"/>
    <property type="molecule type" value="Genomic_DNA"/>
</dbReference>
<accession>A0A1Y1C1S6</accession>
<proteinExistence type="predicted"/>
<protein>
    <submittedName>
        <fullName evidence="1">Uncharacterized protein</fullName>
    </submittedName>
</protein>
<organism evidence="1 2">
    <name type="scientific">Burkholderia stabilis</name>
    <dbReference type="NCBI Taxonomy" id="95485"/>
    <lineage>
        <taxon>Bacteria</taxon>
        <taxon>Pseudomonadati</taxon>
        <taxon>Pseudomonadota</taxon>
        <taxon>Betaproteobacteria</taxon>
        <taxon>Burkholderiales</taxon>
        <taxon>Burkholderiaceae</taxon>
        <taxon>Burkholderia</taxon>
        <taxon>Burkholderia cepacia complex</taxon>
    </lineage>
</organism>
<dbReference type="AlphaFoldDB" id="A0A1Y1C1S6"/>
<reference evidence="1 2" key="1">
    <citation type="journal article" date="2017" name="Genome Announc.">
        <title>Complete Genome Sequence of Burkholderia stabilis FERMP-21014.</title>
        <authorList>
            <person name="Konishi K."/>
            <person name="Kumagai T."/>
            <person name="Sakasegawa S."/>
            <person name="Tamura T."/>
        </authorList>
    </citation>
    <scope>NUCLEOTIDE SEQUENCE [LARGE SCALE GENOMIC DNA]</scope>
    <source>
        <strain evidence="1 2">FERMP-21014</strain>
    </source>
</reference>
<evidence type="ECO:0000313" key="1">
    <source>
        <dbReference type="EMBL" id="BAX63997.1"/>
    </source>
</evidence>